<gene>
    <name evidence="1" type="ORF">CGU03_11960</name>
</gene>
<sequence length="68" mass="8264">MNYLYSIYDLCLHCNQDEYITIEEKFEDYYGNKINPYEYEGDEEDLDNYHTHNVKYCNGCTEVTIEEI</sequence>
<dbReference type="EMBL" id="NMSH01000017">
    <property type="protein sequence ID" value="PAR20518.1"/>
    <property type="molecule type" value="Genomic_DNA"/>
</dbReference>
<comment type="caution">
    <text evidence="1">The sequence shown here is derived from an EMBL/GenBank/DDBJ whole genome shotgun (WGS) entry which is preliminary data.</text>
</comment>
<protein>
    <submittedName>
        <fullName evidence="1">Uncharacterized protein</fullName>
    </submittedName>
</protein>
<accession>A0A271VQT0</accession>
<organism evidence="1 2">
    <name type="scientific">Vibrio metoecus</name>
    <dbReference type="NCBI Taxonomy" id="1481663"/>
    <lineage>
        <taxon>Bacteria</taxon>
        <taxon>Pseudomonadati</taxon>
        <taxon>Pseudomonadota</taxon>
        <taxon>Gammaproteobacteria</taxon>
        <taxon>Vibrionales</taxon>
        <taxon>Vibrionaceae</taxon>
        <taxon>Vibrio</taxon>
    </lineage>
</organism>
<name>A0A271VQT0_VIBMT</name>
<evidence type="ECO:0000313" key="2">
    <source>
        <dbReference type="Proteomes" id="UP000216173"/>
    </source>
</evidence>
<dbReference type="AlphaFoldDB" id="A0A271VQT0"/>
<proteinExistence type="predicted"/>
<dbReference type="Proteomes" id="UP000216173">
    <property type="component" value="Unassembled WGS sequence"/>
</dbReference>
<reference evidence="2" key="1">
    <citation type="submission" date="2017-07" db="EMBL/GenBank/DDBJ databases">
        <authorList>
            <person name="Boucher Y."/>
            <person name="Orata F.D."/>
        </authorList>
    </citation>
    <scope>NUCLEOTIDE SEQUENCE [LARGE SCALE GENOMIC DNA]</scope>
    <source>
        <strain evidence="2">OYP9E10</strain>
    </source>
</reference>
<evidence type="ECO:0000313" key="1">
    <source>
        <dbReference type="EMBL" id="PAR20518.1"/>
    </source>
</evidence>